<evidence type="ECO:0000313" key="1">
    <source>
        <dbReference type="EMBL" id="KAK2150259.1"/>
    </source>
</evidence>
<protein>
    <submittedName>
        <fullName evidence="1">Uncharacterized protein</fullName>
    </submittedName>
</protein>
<dbReference type="EMBL" id="JAODUP010000415">
    <property type="protein sequence ID" value="KAK2150259.1"/>
    <property type="molecule type" value="Genomic_DNA"/>
</dbReference>
<comment type="caution">
    <text evidence="1">The sequence shown here is derived from an EMBL/GenBank/DDBJ whole genome shotgun (WGS) entry which is preliminary data.</text>
</comment>
<evidence type="ECO:0000313" key="2">
    <source>
        <dbReference type="Proteomes" id="UP001208570"/>
    </source>
</evidence>
<gene>
    <name evidence="1" type="ORF">LSH36_415g01020</name>
</gene>
<organism evidence="1 2">
    <name type="scientific">Paralvinella palmiformis</name>
    <dbReference type="NCBI Taxonomy" id="53620"/>
    <lineage>
        <taxon>Eukaryota</taxon>
        <taxon>Metazoa</taxon>
        <taxon>Spiralia</taxon>
        <taxon>Lophotrochozoa</taxon>
        <taxon>Annelida</taxon>
        <taxon>Polychaeta</taxon>
        <taxon>Sedentaria</taxon>
        <taxon>Canalipalpata</taxon>
        <taxon>Terebellida</taxon>
        <taxon>Terebelliformia</taxon>
        <taxon>Alvinellidae</taxon>
        <taxon>Paralvinella</taxon>
    </lineage>
</organism>
<proteinExistence type="predicted"/>
<reference evidence="1" key="1">
    <citation type="journal article" date="2023" name="Mol. Biol. Evol.">
        <title>Third-Generation Sequencing Reveals the Adaptive Role of the Epigenome in Three Deep-Sea Polychaetes.</title>
        <authorList>
            <person name="Perez M."/>
            <person name="Aroh O."/>
            <person name="Sun Y."/>
            <person name="Lan Y."/>
            <person name="Juniper S.K."/>
            <person name="Young C.R."/>
            <person name="Angers B."/>
            <person name="Qian P.Y."/>
        </authorList>
    </citation>
    <scope>NUCLEOTIDE SEQUENCE</scope>
    <source>
        <strain evidence="1">P08H-3</strain>
    </source>
</reference>
<dbReference type="Proteomes" id="UP001208570">
    <property type="component" value="Unassembled WGS sequence"/>
</dbReference>
<name>A0AAD9JBT0_9ANNE</name>
<accession>A0AAD9JBT0</accession>
<feature type="non-terminal residue" evidence="1">
    <location>
        <position position="24"/>
    </location>
</feature>
<dbReference type="AlphaFoldDB" id="A0AAD9JBT0"/>
<sequence length="24" mass="2531">MQLGSSLYLCWQLGVCSAAGCLQV</sequence>
<keyword evidence="2" id="KW-1185">Reference proteome</keyword>